<dbReference type="GO" id="GO:0004197">
    <property type="term" value="F:cysteine-type endopeptidase activity"/>
    <property type="evidence" value="ECO:0000318"/>
    <property type="project" value="GO_Central"/>
</dbReference>
<evidence type="ECO:0000256" key="3">
    <source>
        <dbReference type="ARBA" id="ARBA00023157"/>
    </source>
</evidence>
<dbReference type="Pfam" id="PF00112">
    <property type="entry name" value="Peptidase_C1"/>
    <property type="match status" value="1"/>
</dbReference>
<dbReference type="InterPro" id="IPR038765">
    <property type="entry name" value="Papain-like_cys_pep_sf"/>
</dbReference>
<comment type="similarity">
    <text evidence="1">Belongs to the peptidase C1 family.</text>
</comment>
<dbReference type="Gramene" id="TraesCLE_scaffold_054276_01G000100.1">
    <property type="protein sequence ID" value="TraesCLE_scaffold_054276_01G000100.1"/>
    <property type="gene ID" value="TraesCLE_scaffold_054276_01G000100"/>
</dbReference>
<keyword evidence="3" id="KW-1015">Disulfide bond</keyword>
<dbReference type="GO" id="GO:0051603">
    <property type="term" value="P:proteolysis involved in protein catabolic process"/>
    <property type="evidence" value="ECO:0000318"/>
    <property type="project" value="GO_Central"/>
</dbReference>
<dbReference type="AlphaFoldDB" id="A0A3B6A417"/>
<dbReference type="InterPro" id="IPR000169">
    <property type="entry name" value="Pept_cys_AS"/>
</dbReference>
<evidence type="ECO:0000256" key="2">
    <source>
        <dbReference type="ARBA" id="ARBA00022729"/>
    </source>
</evidence>
<dbReference type="STRING" id="4565.A0A3B6A417"/>
<keyword evidence="6" id="KW-1185">Reference proteome</keyword>
<dbReference type="EnsemblPlants" id="TraesCS1D02G450000.1">
    <property type="protein sequence ID" value="TraesCS1D02G450000.1"/>
    <property type="gene ID" value="TraesCS1D02G450000"/>
</dbReference>
<accession>A0A3B6A417</accession>
<organism evidence="5">
    <name type="scientific">Triticum aestivum</name>
    <name type="common">Wheat</name>
    <dbReference type="NCBI Taxonomy" id="4565"/>
    <lineage>
        <taxon>Eukaryota</taxon>
        <taxon>Viridiplantae</taxon>
        <taxon>Streptophyta</taxon>
        <taxon>Embryophyta</taxon>
        <taxon>Tracheophyta</taxon>
        <taxon>Spermatophyta</taxon>
        <taxon>Magnoliopsida</taxon>
        <taxon>Liliopsida</taxon>
        <taxon>Poales</taxon>
        <taxon>Poaceae</taxon>
        <taxon>BOP clade</taxon>
        <taxon>Pooideae</taxon>
        <taxon>Triticodae</taxon>
        <taxon>Triticeae</taxon>
        <taxon>Triticinae</taxon>
        <taxon>Triticum</taxon>
    </lineage>
</organism>
<protein>
    <recommendedName>
        <fullName evidence="4">Peptidase C1A papain C-terminal domain-containing protein</fullName>
    </recommendedName>
</protein>
<evidence type="ECO:0000256" key="1">
    <source>
        <dbReference type="ARBA" id="ARBA00008455"/>
    </source>
</evidence>
<dbReference type="OrthoDB" id="689138at2759"/>
<evidence type="ECO:0000313" key="5">
    <source>
        <dbReference type="EnsemblPlants" id="TraesCS1D02G450000.1"/>
    </source>
</evidence>
<reference evidence="5" key="2">
    <citation type="submission" date="2018-10" db="UniProtKB">
        <authorList>
            <consortium name="EnsemblPlants"/>
        </authorList>
    </citation>
    <scope>IDENTIFICATION</scope>
</reference>
<dbReference type="InterPro" id="IPR000668">
    <property type="entry name" value="Peptidase_C1A_C"/>
</dbReference>
<dbReference type="Gramene" id="TraesROB_scaffold_079113_01G000100.1">
    <property type="protein sequence ID" value="TraesROB_scaffold_079113_01G000100.1"/>
    <property type="gene ID" value="TraesROB_scaffold_079113_01G000100"/>
</dbReference>
<dbReference type="Proteomes" id="UP000019116">
    <property type="component" value="Chromosome 1D"/>
</dbReference>
<name>A0A3B6A417_WHEAT</name>
<dbReference type="CDD" id="cd02248">
    <property type="entry name" value="Peptidase_C1A"/>
    <property type="match status" value="1"/>
</dbReference>
<dbReference type="Gramene" id="TraesCS1D02G450000.1">
    <property type="protein sequence ID" value="TraesCS1D02G450000.1"/>
    <property type="gene ID" value="TraesCS1D02G450000"/>
</dbReference>
<evidence type="ECO:0000313" key="6">
    <source>
        <dbReference type="Proteomes" id="UP000019116"/>
    </source>
</evidence>
<dbReference type="InterPro" id="IPR039417">
    <property type="entry name" value="Peptidase_C1A_papain-like"/>
</dbReference>
<dbReference type="Pfam" id="PF08246">
    <property type="entry name" value="Inhibitor_I29"/>
    <property type="match status" value="1"/>
</dbReference>
<dbReference type="SMART" id="SM00645">
    <property type="entry name" value="Pept_C1"/>
    <property type="match status" value="1"/>
</dbReference>
<keyword evidence="2" id="KW-0732">Signal</keyword>
<evidence type="ECO:0000259" key="4">
    <source>
        <dbReference type="SMART" id="SM00645"/>
    </source>
</evidence>
<dbReference type="InterPro" id="IPR013128">
    <property type="entry name" value="Peptidase_C1A"/>
</dbReference>
<dbReference type="Gene3D" id="3.90.70.10">
    <property type="entry name" value="Cysteine proteinases"/>
    <property type="match status" value="1"/>
</dbReference>
<dbReference type="PROSITE" id="PS00139">
    <property type="entry name" value="THIOL_PROTEASE_CYS"/>
    <property type="match status" value="1"/>
</dbReference>
<sequence>MIIATFSAVGGQIWCITENHTEREQFVDEIPKLLLLVADTQKGKGKEDIRLIQFEEWMDEYNIQYPDEETAQSKFSIFKANVELHGYTTYKEYRAALDTTSYDDLVRSLRRSKVDWVEAGVVSPVVRKQKLCGCCWAMATVASVEALHYMKTKQSILLSVQQLIDCDTKNNGCIGGHSDVALEYIRKNGLWSESSYPYVDQSNSFGCKVNEAVVARISGFETVPTTEEALEEAVAKQPVIIYLKWPTSMNNYKGGIIEYEDLPTTLQLRWHAVLIVGYGTDSNGIKYWRFKNSWGETWGEGGYGRIRRHVHNGQGVLGICTYPAVYPVVW</sequence>
<dbReference type="PANTHER" id="PTHR12411">
    <property type="entry name" value="CYSTEINE PROTEASE FAMILY C1-RELATED"/>
    <property type="match status" value="1"/>
</dbReference>
<dbReference type="PRINTS" id="PR00705">
    <property type="entry name" value="PAPAIN"/>
</dbReference>
<dbReference type="SMR" id="A0A3B6A417"/>
<proteinExistence type="inferred from homology"/>
<dbReference type="Gramene" id="TraesCS1D03G1038100.1">
    <property type="protein sequence ID" value="TraesCS1D03G1038100.1.CDS"/>
    <property type="gene ID" value="TraesCS1D03G1038100"/>
</dbReference>
<dbReference type="GO" id="GO:0005764">
    <property type="term" value="C:lysosome"/>
    <property type="evidence" value="ECO:0000318"/>
    <property type="project" value="GO_Central"/>
</dbReference>
<feature type="domain" description="Peptidase C1A papain C-terminal" evidence="4">
    <location>
        <begin position="110"/>
        <end position="328"/>
    </location>
</feature>
<reference evidence="5" key="1">
    <citation type="submission" date="2018-08" db="EMBL/GenBank/DDBJ databases">
        <authorList>
            <person name="Rossello M."/>
        </authorList>
    </citation>
    <scope>NUCLEOTIDE SEQUENCE [LARGE SCALE GENOMIC DNA]</scope>
    <source>
        <strain evidence="5">cv. Chinese Spring</strain>
    </source>
</reference>
<dbReference type="SUPFAM" id="SSF54001">
    <property type="entry name" value="Cysteine proteinases"/>
    <property type="match status" value="1"/>
</dbReference>
<dbReference type="InterPro" id="IPR013201">
    <property type="entry name" value="Prot_inhib_I29"/>
</dbReference>
<dbReference type="GO" id="GO:0005615">
    <property type="term" value="C:extracellular space"/>
    <property type="evidence" value="ECO:0000318"/>
    <property type="project" value="GO_Central"/>
</dbReference>